<dbReference type="Gene3D" id="3.30.160.60">
    <property type="entry name" value="Classic Zinc Finger"/>
    <property type="match status" value="1"/>
</dbReference>
<evidence type="ECO:0000256" key="6">
    <source>
        <dbReference type="SAM" id="MobiDB-lite"/>
    </source>
</evidence>
<dbReference type="PANTHER" id="PTHR13555">
    <property type="entry name" value="C2H2 ZINC FINGER CGI-62-RELATED"/>
    <property type="match status" value="1"/>
</dbReference>
<dbReference type="InterPro" id="IPR026319">
    <property type="entry name" value="ZC2HC1A/B-like"/>
</dbReference>
<accession>A0A7S3QNT7</accession>
<feature type="region of interest" description="Disordered" evidence="6">
    <location>
        <begin position="365"/>
        <end position="386"/>
    </location>
</feature>
<evidence type="ECO:0000313" key="8">
    <source>
        <dbReference type="EMBL" id="CAE0488106.1"/>
    </source>
</evidence>
<keyword evidence="2" id="KW-0677">Repeat</keyword>
<feature type="compositionally biased region" description="Low complexity" evidence="6">
    <location>
        <begin position="179"/>
        <end position="198"/>
    </location>
</feature>
<feature type="region of interest" description="Disordered" evidence="6">
    <location>
        <begin position="244"/>
        <end position="304"/>
    </location>
</feature>
<dbReference type="GO" id="GO:0008270">
    <property type="term" value="F:zinc ion binding"/>
    <property type="evidence" value="ECO:0007669"/>
    <property type="project" value="UniProtKB-KW"/>
</dbReference>
<evidence type="ECO:0000256" key="2">
    <source>
        <dbReference type="ARBA" id="ARBA00022737"/>
    </source>
</evidence>
<feature type="region of interest" description="Disordered" evidence="6">
    <location>
        <begin position="1"/>
        <end position="215"/>
    </location>
</feature>
<feature type="compositionally biased region" description="Pro residues" evidence="6">
    <location>
        <begin position="113"/>
        <end position="122"/>
    </location>
</feature>
<gene>
    <name evidence="8" type="ORF">DTER00134_LOCUS3169</name>
</gene>
<sequence>MSDTRYDVCRPDALSKHQKLCTADSPMKGGGGGTSAGAGGGSSSGSGGAGAPERMMGSSSNSTGNGGPAEHAEGGEPLEECEHCNRRMRPDALSKHQRICTADKPMKGVARQPQPPPQPRPPSSGMGAPRGRPTPQQPPSQPSLTPPSPRPYRPPQVQCNSKAYHEDEETENDDEENDYPGTGASYGGAAAYSSDPYGDMAEGDADASDRIPCDSCGRKFAPEALAKHARVCAKVFANKRKPFNMAKQRLQGTDAASLHRTGRPPVAARPNSRMQSAQPARQPGGAASSMPKWKAQSEALRQAMAANRQVTAALARGESLRNLPPPPSIPDPSFIQCPHCGRRFNQQAAERHIAACANTIAKPKFLKAGTGGSGAGAPQSRRLPRY</sequence>
<evidence type="ECO:0000256" key="5">
    <source>
        <dbReference type="PROSITE-ProRule" id="PRU01371"/>
    </source>
</evidence>
<dbReference type="AlphaFoldDB" id="A0A7S3QNT7"/>
<feature type="compositionally biased region" description="Basic and acidic residues" evidence="6">
    <location>
        <begin position="1"/>
        <end position="15"/>
    </location>
</feature>
<dbReference type="EMBL" id="HBIP01006198">
    <property type="protein sequence ID" value="CAE0488106.1"/>
    <property type="molecule type" value="Transcribed_RNA"/>
</dbReference>
<evidence type="ECO:0000256" key="3">
    <source>
        <dbReference type="ARBA" id="ARBA00022771"/>
    </source>
</evidence>
<dbReference type="Pfam" id="PF13913">
    <property type="entry name" value="zf-C2HC_2"/>
    <property type="match status" value="3"/>
</dbReference>
<feature type="compositionally biased region" description="Basic and acidic residues" evidence="6">
    <location>
        <begin position="70"/>
        <end position="94"/>
    </location>
</feature>
<evidence type="ECO:0000256" key="1">
    <source>
        <dbReference type="ARBA" id="ARBA00022723"/>
    </source>
</evidence>
<feature type="compositionally biased region" description="Acidic residues" evidence="6">
    <location>
        <begin position="166"/>
        <end position="178"/>
    </location>
</feature>
<dbReference type="InterPro" id="IPR049899">
    <property type="entry name" value="Znf_C2HC_C3H"/>
</dbReference>
<feature type="compositionally biased region" description="Gly residues" evidence="6">
    <location>
        <begin position="28"/>
        <end position="50"/>
    </location>
</feature>
<evidence type="ECO:0000259" key="7">
    <source>
        <dbReference type="PROSITE" id="PS52027"/>
    </source>
</evidence>
<keyword evidence="1" id="KW-0479">Metal-binding</keyword>
<dbReference type="PANTHER" id="PTHR13555:SF36">
    <property type="entry name" value="ZINC FINGER C2HC DOMAIN-CONTAINING PROTEIN 1B"/>
    <property type="match status" value="1"/>
</dbReference>
<name>A0A7S3QNT7_DUNTE</name>
<keyword evidence="4" id="KW-0862">Zinc</keyword>
<proteinExistence type="predicted"/>
<dbReference type="PROSITE" id="PS52027">
    <property type="entry name" value="ZF_C2HC_C3H"/>
    <property type="match status" value="3"/>
</dbReference>
<evidence type="ECO:0000256" key="4">
    <source>
        <dbReference type="ARBA" id="ARBA00022833"/>
    </source>
</evidence>
<feature type="domain" description="C2HC/C3H-type" evidence="7">
    <location>
        <begin position="77"/>
        <end position="106"/>
    </location>
</feature>
<keyword evidence="3 5" id="KW-0863">Zinc-finger</keyword>
<feature type="compositionally biased region" description="Pro residues" evidence="6">
    <location>
        <begin position="135"/>
        <end position="154"/>
    </location>
</feature>
<feature type="domain" description="C2HC/C3H-type" evidence="7">
    <location>
        <begin position="209"/>
        <end position="238"/>
    </location>
</feature>
<reference evidence="8" key="1">
    <citation type="submission" date="2021-01" db="EMBL/GenBank/DDBJ databases">
        <authorList>
            <person name="Corre E."/>
            <person name="Pelletier E."/>
            <person name="Niang G."/>
            <person name="Scheremetjew M."/>
            <person name="Finn R."/>
            <person name="Kale V."/>
            <person name="Holt S."/>
            <person name="Cochrane G."/>
            <person name="Meng A."/>
            <person name="Brown T."/>
            <person name="Cohen L."/>
        </authorList>
    </citation>
    <scope>NUCLEOTIDE SEQUENCE</scope>
    <source>
        <strain evidence="8">CCMP1320</strain>
    </source>
</reference>
<feature type="domain" description="C2HC/C3H-type" evidence="7">
    <location>
        <begin position="333"/>
        <end position="362"/>
    </location>
</feature>
<organism evidence="8">
    <name type="scientific">Dunaliella tertiolecta</name>
    <name type="common">Green alga</name>
    <dbReference type="NCBI Taxonomy" id="3047"/>
    <lineage>
        <taxon>Eukaryota</taxon>
        <taxon>Viridiplantae</taxon>
        <taxon>Chlorophyta</taxon>
        <taxon>core chlorophytes</taxon>
        <taxon>Chlorophyceae</taxon>
        <taxon>CS clade</taxon>
        <taxon>Chlamydomonadales</taxon>
        <taxon>Dunaliellaceae</taxon>
        <taxon>Dunaliella</taxon>
    </lineage>
</organism>
<protein>
    <recommendedName>
        <fullName evidence="7">C2HC/C3H-type domain-containing protein</fullName>
    </recommendedName>
</protein>